<evidence type="ECO:0000256" key="2">
    <source>
        <dbReference type="SAM" id="Coils"/>
    </source>
</evidence>
<evidence type="ECO:0000313" key="7">
    <source>
        <dbReference type="Proteomes" id="UP000515789"/>
    </source>
</evidence>
<feature type="domain" description="Neuraminidase-like" evidence="4">
    <location>
        <begin position="959"/>
        <end position="1086"/>
    </location>
</feature>
<keyword evidence="2" id="KW-0175">Coiled coil</keyword>
<evidence type="ECO:0000259" key="4">
    <source>
        <dbReference type="Pfam" id="PF18413"/>
    </source>
</evidence>
<keyword evidence="1" id="KW-0843">Virulence</keyword>
<dbReference type="Pfam" id="PF20220">
    <property type="entry name" value="ABC_toxin_N"/>
    <property type="match status" value="1"/>
</dbReference>
<evidence type="ECO:0000259" key="3">
    <source>
        <dbReference type="Pfam" id="PF18276"/>
    </source>
</evidence>
<protein>
    <submittedName>
        <fullName evidence="6">Uncharacterized protein</fullName>
    </submittedName>
</protein>
<evidence type="ECO:0000313" key="6">
    <source>
        <dbReference type="EMBL" id="QMW76335.1"/>
    </source>
</evidence>
<organism evidence="6 7">
    <name type="scientific">Blautia producta</name>
    <dbReference type="NCBI Taxonomy" id="33035"/>
    <lineage>
        <taxon>Bacteria</taxon>
        <taxon>Bacillati</taxon>
        <taxon>Bacillota</taxon>
        <taxon>Clostridia</taxon>
        <taxon>Lachnospirales</taxon>
        <taxon>Lachnospiraceae</taxon>
        <taxon>Blautia</taxon>
    </lineage>
</organism>
<evidence type="ECO:0000259" key="5">
    <source>
        <dbReference type="Pfam" id="PF20220"/>
    </source>
</evidence>
<proteinExistence type="predicted"/>
<accession>A0A7G5MNZ2</accession>
<feature type="domain" description="ABC toxin N-terminal" evidence="5">
    <location>
        <begin position="810"/>
        <end position="929"/>
    </location>
</feature>
<feature type="domain" description="Tc toxin complex TcA C-terminal TcB-binding" evidence="3">
    <location>
        <begin position="2132"/>
        <end position="2420"/>
    </location>
</feature>
<dbReference type="InterPro" id="IPR018003">
    <property type="entry name" value="Insecticidal_toxin/plasmid_vir"/>
</dbReference>
<feature type="coiled-coil region" evidence="2">
    <location>
        <begin position="2106"/>
        <end position="2154"/>
    </location>
</feature>
<dbReference type="Pfam" id="PF03538">
    <property type="entry name" value="VRP1"/>
    <property type="match status" value="1"/>
</dbReference>
<dbReference type="InterPro" id="IPR046839">
    <property type="entry name" value="ABC_toxin_N"/>
</dbReference>
<sequence length="2444" mass="279907">MNDQTLLCYRKGGRMKSDELREGMLVIRNVHKSDTVKRKLVEKGYGSSVSIFHQPKQHFVDDVKNIITKEEAEHVYEKAKANYMLLTNLTAALNVTYGSESYRAVRNRFAGEQEAGMFENMPNYQEIFGHLDYCSCPQCKSIFGPAAYFVDLLRIIERYITLESKEGESVPLRARRPDLFQLELTCENTNQELPYLQIVNKIVESYLERSELYRELSRTYYPSPLPFHLPMASIRISLLGAGTSLTEVLRTFQRPEESVILEEMKLSPEMYGYLKKPLSAEALKEFWGLSGADLGKLTELSEFMNTMQLTRQEAERLFVQDISETDEDREALLHGLYLNESLMGQTAFLFIEDEKVRNLNLDTLERICVFLRLTRIFGVTFEEMDWLLKTVGTDEEGDIRLLLAWQTAGMAKRFGIQIEEAAALTGRLKDYGGNPFCQVFGMGRKELEAQPREMQERILVRVFHTDLTSLRSLCSYLGNKDVIPMDAIYRHYKMARMISMSMEEYLLLLKLVFPQPVICFAPEQVDRVTKICREMPFSVYELDYLIHLKENPYVKADDTLESLGQKLEVIRQNMPKDCEEVPGLLADYVYGELGSLLERQPENLKTLFGAFLDAKEMEEWPAKMICAGVEEVKPAMDQMSKLLCLVDRGIPVSLLAKASEHKKCFGISDMKELTLKNIQDVVSFTRFTEYFQDKDGVLLRFVDEYAKDRKQTGLLAEAAGWDAGQVTDVMELLYEAGEEENNVPALISTLAGCLLVMEKLAFDKCAIQKLLDLSYEISGACPPDESYTRAEEYEKELFGDLAGTEIKAAVEAAKREALLPVAMQRLQKEFSDITNYNKLYKYFLIDVEMDDKTNISLIKEGINALQLYLQRCRMRLEKGVREVAIPKNWWSWIMDYRMWEANRRVFVYPENYLVPAVRQSKTTLFKNTEEALQQSQITDGYIEEQYIKYLDDYMQLTQLKICGAYETVEDYLNVLYVFARTQKQPYTYYYCRQVSTLAWSEWKKIDTNIDSVNITPVFVFNRLHIFWSDVKENTKVKVESSDQLSAGNQKSYQLQIKYTYLNLQGQWIVPQTLSEETVIYAQDDRKASEPMRDRADKFGIDMEDDSFRKLTLLRLTQQNLDGFMDKGNEFECLAVITGSFAQNLGRSVDKLDMNVSLDREQESFAKALNDMVQNNNFELHNGENGYFSTGYFKLFNEDLEETHLLHDREFIVVDGYIPTRHSLMYTVLHDEIHHAVGVYLSQNVLMDAALPSRGILPYDNSVKGPALNRESFAVTDEDGNPVIDKALSEKIYKKLCTAKLIDDNGYAVEKKVANADLLYLIDDLLMEGEEGAEELSGKRSNQIQQVQNILLKNIGAVYLFKNAERATVIPVVNQPGKFIYDCGDETFLIYPVYQEKAEGPCRPVNIRKTDMGTTIGVPVTVSTFVKMGFTRGEAGSIYDALGEVVNENYIVDTDGCTREVLGEFLDALFDDDGEKVKKEKIDRIYVKLLNLPVIRKEDFQQITGITDKSIIDKLKEHKVLYPWLEDGSLYRIDLKVLKQQNQVLFRNSEGGMLGEKSVIEIYGKLKAAVSSINFNYRINDDLPRQFTETAFCDWKFGVQRLTNPTIKKLKRKLETGGIDSFLNRKTQSRPEEPVMPFERLMPTKNVVPPKAEDGAQIDFEGLYAEYNWELFYHIPILIAQNFRSNFLHEDSLKWFHYIFDPTKKRDDTLIRYYWNFLPFAQSENEDLETILEDPSAIQAYNDSPFNPHAIARLRINAYGKYTIMEYVSNIVEWGDSQFLLNTWESLTSATMMYVWAYDLLGPKPQQIGTVRQGEAKSYDEIEKFYEGAGKIPQFIIDLEKKIQKYGEEHDFIPVSEEVPFNDIRAYFGVPENDQILLLWDIVEDRLYKLRNSLDINGAPRITALFEPAVDINAMVKAAAAAADAAPGSLTRHSGLYPYRFSYIIEQAKALASQLTQLGVSMLSALEKNDAEALLLLTNSQEESLLQMTTKIKENQIGEIERNIEALHISMDSAQIRKDFYGKNAIEYMSEKEISGFATSTAAAALSAIGGSMEFAAGIARLTPQVGSPFAMKYGGVEIGSSMEAVSRGYGTLAGVMAHVSQQTLTMAQYDRRKADWELQEKQAEKEMENLEKQIAEAELRKKTAERDLDIHIRTLEQKKEVLSFLKEKFTGAQLYQWLAARLTTTMWQTYQMALELGLSAQEAYQYERDTAETFLKFDYWDSGRKGLMAGENLTLALMQMQQSYLKKNERRLEIEKNISFRYMLPDTLETLKTQGICQFELPESLFASDYPGCYRRKIMSVTMTVPAVLPPYETVKATLKQLSSQILMKPDKKGIDYLFGTTPESPGEEIVKKQIRNGGKIAVSRGVDDSGMFVLDFRDERYLPFEGTGAASVWQLEMPPECNHFDMNTISDIILCIKYTGLEDEQRSAGSFYDYVAGKLRQRG</sequence>
<dbReference type="InterPro" id="IPR040840">
    <property type="entry name" value="TcA_TcB_BD"/>
</dbReference>
<reference evidence="6 7" key="1">
    <citation type="submission" date="2019-04" db="EMBL/GenBank/DDBJ databases">
        <authorList>
            <person name="Schori C."/>
            <person name="Ahrens C."/>
        </authorList>
    </citation>
    <scope>NUCLEOTIDE SEQUENCE [LARGE SCALE GENOMIC DNA]</scope>
    <source>
        <strain evidence="6 7">DSM 2950</strain>
    </source>
</reference>
<evidence type="ECO:0000256" key="1">
    <source>
        <dbReference type="ARBA" id="ARBA00023026"/>
    </source>
</evidence>
<dbReference type="Pfam" id="PF18413">
    <property type="entry name" value="Neuraminidase"/>
    <property type="match status" value="1"/>
</dbReference>
<dbReference type="Proteomes" id="UP000515789">
    <property type="component" value="Chromosome"/>
</dbReference>
<dbReference type="EMBL" id="CP039126">
    <property type="protein sequence ID" value="QMW76335.1"/>
    <property type="molecule type" value="Genomic_DNA"/>
</dbReference>
<dbReference type="Pfam" id="PF18276">
    <property type="entry name" value="TcA_TcB_BD"/>
    <property type="match status" value="1"/>
</dbReference>
<gene>
    <name evidence="6" type="ORF">E5259_01290</name>
</gene>
<dbReference type="InterPro" id="IPR041079">
    <property type="entry name" value="Neuraminidase-like"/>
</dbReference>
<name>A0A7G5MNZ2_9FIRM</name>